<protein>
    <submittedName>
        <fullName evidence="1">Uncharacterized protein</fullName>
    </submittedName>
</protein>
<accession>A0A7Y9IVK8</accession>
<name>A0A7Y9IVK8_9BURK</name>
<dbReference type="AlphaFoldDB" id="A0A7Y9IVK8"/>
<dbReference type="Proteomes" id="UP000542125">
    <property type="component" value="Unassembled WGS sequence"/>
</dbReference>
<gene>
    <name evidence="1" type="ORF">FHW18_003156</name>
</gene>
<reference evidence="1 2" key="1">
    <citation type="submission" date="2020-07" db="EMBL/GenBank/DDBJ databases">
        <title>Genomic Encyclopedia of Type Strains, Phase IV (KMG-V): Genome sequencing to study the core and pangenomes of soil and plant-associated prokaryotes.</title>
        <authorList>
            <person name="Whitman W."/>
        </authorList>
    </citation>
    <scope>NUCLEOTIDE SEQUENCE [LARGE SCALE GENOMIC DNA]</scope>
    <source>
        <strain evidence="1 2">SAS40</strain>
    </source>
</reference>
<evidence type="ECO:0000313" key="2">
    <source>
        <dbReference type="Proteomes" id="UP000542125"/>
    </source>
</evidence>
<proteinExistence type="predicted"/>
<evidence type="ECO:0000313" key="1">
    <source>
        <dbReference type="EMBL" id="NYE83885.1"/>
    </source>
</evidence>
<comment type="caution">
    <text evidence="1">The sequence shown here is derived from an EMBL/GenBank/DDBJ whole genome shotgun (WGS) entry which is preliminary data.</text>
</comment>
<sequence length="33" mass="3715">MASFVRYLGKRGALPIQEAERLVNRTVEPADRA</sequence>
<dbReference type="EMBL" id="JACBYR010000001">
    <property type="protein sequence ID" value="NYE83885.1"/>
    <property type="molecule type" value="Genomic_DNA"/>
</dbReference>
<keyword evidence="2" id="KW-1185">Reference proteome</keyword>
<organism evidence="1 2">
    <name type="scientific">Pigmentiphaga litoralis</name>
    <dbReference type="NCBI Taxonomy" id="516702"/>
    <lineage>
        <taxon>Bacteria</taxon>
        <taxon>Pseudomonadati</taxon>
        <taxon>Pseudomonadota</taxon>
        <taxon>Betaproteobacteria</taxon>
        <taxon>Burkholderiales</taxon>
        <taxon>Alcaligenaceae</taxon>
        <taxon>Pigmentiphaga</taxon>
    </lineage>
</organism>